<dbReference type="Proteomes" id="UP000239388">
    <property type="component" value="Unassembled WGS sequence"/>
</dbReference>
<evidence type="ECO:0000256" key="1">
    <source>
        <dbReference type="ARBA" id="ARBA00022574"/>
    </source>
</evidence>
<evidence type="ECO:0000313" key="3">
    <source>
        <dbReference type="EMBL" id="PQO36661.1"/>
    </source>
</evidence>
<dbReference type="InterPro" id="IPR001680">
    <property type="entry name" value="WD40_rpt"/>
</dbReference>
<accession>A0A2S8FWV1</accession>
<dbReference type="InterPro" id="IPR011659">
    <property type="entry name" value="WD40"/>
</dbReference>
<dbReference type="EMBL" id="PUIB01000012">
    <property type="protein sequence ID" value="PQO36661.1"/>
    <property type="molecule type" value="Genomic_DNA"/>
</dbReference>
<dbReference type="InterPro" id="IPR015943">
    <property type="entry name" value="WD40/YVTN_repeat-like_dom_sf"/>
</dbReference>
<protein>
    <recommendedName>
        <fullName evidence="5">WD40 repeat domain-containing protein</fullName>
    </recommendedName>
</protein>
<evidence type="ECO:0000256" key="2">
    <source>
        <dbReference type="ARBA" id="ARBA00022737"/>
    </source>
</evidence>
<evidence type="ECO:0008006" key="5">
    <source>
        <dbReference type="Google" id="ProtNLM"/>
    </source>
</evidence>
<dbReference type="SMART" id="SM00320">
    <property type="entry name" value="WD40"/>
    <property type="match status" value="5"/>
</dbReference>
<reference evidence="3 4" key="1">
    <citation type="submission" date="2018-02" db="EMBL/GenBank/DDBJ databases">
        <title>Comparative genomes isolates from brazilian mangrove.</title>
        <authorList>
            <person name="Araujo J.E."/>
            <person name="Taketani R.G."/>
            <person name="Silva M.C.P."/>
            <person name="Loureco M.V."/>
            <person name="Andreote F.D."/>
        </authorList>
    </citation>
    <scope>NUCLEOTIDE SEQUENCE [LARGE SCALE GENOMIC DNA]</scope>
    <source>
        <strain evidence="3 4">NAP PRIS-MGV</strain>
    </source>
</reference>
<name>A0A2S8FWV1_9BACT</name>
<dbReference type="InterPro" id="IPR051350">
    <property type="entry name" value="WD_repeat-ST_regulator"/>
</dbReference>
<dbReference type="PANTHER" id="PTHR22838:SF0">
    <property type="entry name" value="WD REPEAT-CONTAINING PROTEIN 26"/>
    <property type="match status" value="1"/>
</dbReference>
<comment type="caution">
    <text evidence="3">The sequence shown here is derived from an EMBL/GenBank/DDBJ whole genome shotgun (WGS) entry which is preliminary data.</text>
</comment>
<dbReference type="Gene3D" id="2.130.10.10">
    <property type="entry name" value="YVTN repeat-like/Quinoprotein amine dehydrogenase"/>
    <property type="match status" value="2"/>
</dbReference>
<keyword evidence="2" id="KW-0677">Repeat</keyword>
<organism evidence="3 4">
    <name type="scientific">Blastopirellula marina</name>
    <dbReference type="NCBI Taxonomy" id="124"/>
    <lineage>
        <taxon>Bacteria</taxon>
        <taxon>Pseudomonadati</taxon>
        <taxon>Planctomycetota</taxon>
        <taxon>Planctomycetia</taxon>
        <taxon>Pirellulales</taxon>
        <taxon>Pirellulaceae</taxon>
        <taxon>Blastopirellula</taxon>
    </lineage>
</organism>
<gene>
    <name evidence="3" type="ORF">C5Y98_11755</name>
</gene>
<keyword evidence="1" id="KW-0853">WD repeat</keyword>
<dbReference type="SUPFAM" id="SSF82171">
    <property type="entry name" value="DPP6 N-terminal domain-like"/>
    <property type="match status" value="1"/>
</dbReference>
<proteinExistence type="predicted"/>
<dbReference type="Pfam" id="PF07676">
    <property type="entry name" value="PD40"/>
    <property type="match status" value="1"/>
</dbReference>
<evidence type="ECO:0000313" key="4">
    <source>
        <dbReference type="Proteomes" id="UP000239388"/>
    </source>
</evidence>
<dbReference type="PANTHER" id="PTHR22838">
    <property type="entry name" value="WD REPEAT PROTEIN 26-RELATED"/>
    <property type="match status" value="1"/>
</dbReference>
<dbReference type="AlphaFoldDB" id="A0A2S8FWV1"/>
<sequence length="643" mass="71043">MIGLWIPTTIFGEVVPAQSGLNPMEITEDTVSEIVPQPSKYELDESTNPARISIDGPDGQKMRALIRVDGDVMTMKMSDPRQNLKEDMQFPTSWDDPNAKSIVMQRAKEGTMATNPAVNRGDPIIQFESNADGVYASGGAIRSDNKAIAVCLSGELLLWDRENERKITRIAPELEHSIHDISWSPDGKWIGVAGEYAGSDKRFGCIIYNAETLQPAIEMQAECRYVLFSQDSRFFATGGTKTEPKLWSTTTGKVVYELKTGTNKSDHGAISPDSQWFATTSYGDKAIVLFQCNSGKKVADLPVPQNLQVMSMIFTPDNRNLLVAVSGDFEGVLQYDLQTKEATRIISDEQIGCLACSADGKVLVTGIYDDIQIRDPRTFEVLETLSPIKLSSSQISISADGRYLVRSNERGSEVYDRQAHKFHPTLQWPPPLSPQQQAELKRSQHFFGLDSMLLNTEDYLANIEKDGKAILSWRARVARTHASNLPLDYQAPWDSPTNLKVMEKTSSIFSIYDPPVGKTVIQMVTGPGAAWNGTARINPGKDPDTLLLVETAVESAVPWLAPQDFAYDPNDPWKGLPRGGFHALFTNGSLGFVRGDTPPEVLKAMFTVDGGEPVDRKKWVLSTTMRFAFGPDEKNPLPPFSPN</sequence>